<evidence type="ECO:0000313" key="3">
    <source>
        <dbReference type="Proteomes" id="UP001415857"/>
    </source>
</evidence>
<dbReference type="AlphaFoldDB" id="A0AAP0NBK7"/>
<feature type="compositionally biased region" description="Polar residues" evidence="1">
    <location>
        <begin position="262"/>
        <end position="274"/>
    </location>
</feature>
<dbReference type="PANTHER" id="PTHR34546:SF3">
    <property type="entry name" value="OS06G0153600 PROTEIN"/>
    <property type="match status" value="1"/>
</dbReference>
<dbReference type="EMBL" id="JBBPBK010000015">
    <property type="protein sequence ID" value="KAK9268745.1"/>
    <property type="molecule type" value="Genomic_DNA"/>
</dbReference>
<accession>A0AAP0NBK7</accession>
<feature type="compositionally biased region" description="Polar residues" evidence="1">
    <location>
        <begin position="40"/>
        <end position="51"/>
    </location>
</feature>
<reference evidence="2 3" key="1">
    <citation type="journal article" date="2024" name="Plant J.">
        <title>Genome sequences and population genomics reveal climatic adaptation and genomic divergence between two closely related sweetgum species.</title>
        <authorList>
            <person name="Xu W.Q."/>
            <person name="Ren C.Q."/>
            <person name="Zhang X.Y."/>
            <person name="Comes H.P."/>
            <person name="Liu X.H."/>
            <person name="Li Y.G."/>
            <person name="Kettle C.J."/>
            <person name="Jalonen R."/>
            <person name="Gaisberger H."/>
            <person name="Ma Y.Z."/>
            <person name="Qiu Y.X."/>
        </authorList>
    </citation>
    <scope>NUCLEOTIDE SEQUENCE [LARGE SCALE GENOMIC DNA]</scope>
    <source>
        <strain evidence="2">Hangzhou</strain>
    </source>
</reference>
<sequence>MDPFEQRLRDEVIYLHSLWHQGPPRDPNHNPYPKPKHNPSRNLRPSNSTPFKKNITTTTKNKNKKKNKPQSDPPKVSGVEWPCAKPAAETAPPNSGWPALKLNSATSRPASAEEQAKLVATRVQQKGLEACSAFFARNRGSDVDDDQEEDDDDFVDINDCEESEEYEFFLKAFMEDNELRSYYEKNFESGVFCCLVCGGIGKKVNKRFKNCVALVQHSTAISKTAKRRAHKAYGQVICKVLGWDMNRLPSIVLSLGDSLNRSLPKSGESQGDQQENADGDKDDLSVLQ</sequence>
<evidence type="ECO:0000256" key="1">
    <source>
        <dbReference type="SAM" id="MobiDB-lite"/>
    </source>
</evidence>
<comment type="caution">
    <text evidence="2">The sequence shown here is derived from an EMBL/GenBank/DDBJ whole genome shotgun (WGS) entry which is preliminary data.</text>
</comment>
<gene>
    <name evidence="2" type="ORF">L1049_000506</name>
</gene>
<feature type="compositionally biased region" description="Basic and acidic residues" evidence="1">
    <location>
        <begin position="278"/>
        <end position="288"/>
    </location>
</feature>
<feature type="region of interest" description="Disordered" evidence="1">
    <location>
        <begin position="262"/>
        <end position="288"/>
    </location>
</feature>
<protein>
    <submittedName>
        <fullName evidence="2">Uncharacterized protein</fullName>
    </submittedName>
</protein>
<proteinExistence type="predicted"/>
<name>A0AAP0NBK7_LIQFO</name>
<keyword evidence="3" id="KW-1185">Reference proteome</keyword>
<dbReference type="Proteomes" id="UP001415857">
    <property type="component" value="Unassembled WGS sequence"/>
</dbReference>
<dbReference type="PANTHER" id="PTHR34546">
    <property type="entry name" value="OS06G0153600 PROTEIN"/>
    <property type="match status" value="1"/>
</dbReference>
<organism evidence="2 3">
    <name type="scientific">Liquidambar formosana</name>
    <name type="common">Formosan gum</name>
    <dbReference type="NCBI Taxonomy" id="63359"/>
    <lineage>
        <taxon>Eukaryota</taxon>
        <taxon>Viridiplantae</taxon>
        <taxon>Streptophyta</taxon>
        <taxon>Embryophyta</taxon>
        <taxon>Tracheophyta</taxon>
        <taxon>Spermatophyta</taxon>
        <taxon>Magnoliopsida</taxon>
        <taxon>eudicotyledons</taxon>
        <taxon>Gunneridae</taxon>
        <taxon>Pentapetalae</taxon>
        <taxon>Saxifragales</taxon>
        <taxon>Altingiaceae</taxon>
        <taxon>Liquidambar</taxon>
    </lineage>
</organism>
<feature type="region of interest" description="Disordered" evidence="1">
    <location>
        <begin position="18"/>
        <end position="108"/>
    </location>
</feature>
<evidence type="ECO:0000313" key="2">
    <source>
        <dbReference type="EMBL" id="KAK9268745.1"/>
    </source>
</evidence>